<comment type="caution">
    <text evidence="1">The sequence shown here is derived from an EMBL/GenBank/DDBJ whole genome shotgun (WGS) entry which is preliminary data.</text>
</comment>
<evidence type="ECO:0000313" key="1">
    <source>
        <dbReference type="EMBL" id="KAK1126375.1"/>
    </source>
</evidence>
<proteinExistence type="predicted"/>
<dbReference type="AlphaFoldDB" id="A0AA40FWX4"/>
<sequence>SKAISLPSCLPFSIRQSNEAAADFEKPGTQFRPGPISWLLPNCQFRRCEVQTNLSEPATTRAAC</sequence>
<dbReference type="Proteomes" id="UP001177670">
    <property type="component" value="Unassembled WGS sequence"/>
</dbReference>
<feature type="non-terminal residue" evidence="1">
    <location>
        <position position="1"/>
    </location>
</feature>
<organism evidence="1 2">
    <name type="scientific">Melipona bicolor</name>
    <dbReference type="NCBI Taxonomy" id="60889"/>
    <lineage>
        <taxon>Eukaryota</taxon>
        <taxon>Metazoa</taxon>
        <taxon>Ecdysozoa</taxon>
        <taxon>Arthropoda</taxon>
        <taxon>Hexapoda</taxon>
        <taxon>Insecta</taxon>
        <taxon>Pterygota</taxon>
        <taxon>Neoptera</taxon>
        <taxon>Endopterygota</taxon>
        <taxon>Hymenoptera</taxon>
        <taxon>Apocrita</taxon>
        <taxon>Aculeata</taxon>
        <taxon>Apoidea</taxon>
        <taxon>Anthophila</taxon>
        <taxon>Apidae</taxon>
        <taxon>Melipona</taxon>
    </lineage>
</organism>
<gene>
    <name evidence="1" type="ORF">K0M31_005013</name>
</gene>
<keyword evidence="2" id="KW-1185">Reference proteome</keyword>
<protein>
    <submittedName>
        <fullName evidence="1">Uncharacterized protein</fullName>
    </submittedName>
</protein>
<reference evidence="1" key="1">
    <citation type="submission" date="2021-10" db="EMBL/GenBank/DDBJ databases">
        <title>Melipona bicolor Genome sequencing and assembly.</title>
        <authorList>
            <person name="Araujo N.S."/>
            <person name="Arias M.C."/>
        </authorList>
    </citation>
    <scope>NUCLEOTIDE SEQUENCE</scope>
    <source>
        <strain evidence="1">USP_2M_L1-L4_2017</strain>
        <tissue evidence="1">Whole body</tissue>
    </source>
</reference>
<dbReference type="EMBL" id="JAHYIQ010000014">
    <property type="protein sequence ID" value="KAK1126375.1"/>
    <property type="molecule type" value="Genomic_DNA"/>
</dbReference>
<evidence type="ECO:0000313" key="2">
    <source>
        <dbReference type="Proteomes" id="UP001177670"/>
    </source>
</evidence>
<name>A0AA40FWX4_9HYME</name>
<accession>A0AA40FWX4</accession>